<organism evidence="1 2">
    <name type="scientific">Frigoriglobus tundricola</name>
    <dbReference type="NCBI Taxonomy" id="2774151"/>
    <lineage>
        <taxon>Bacteria</taxon>
        <taxon>Pseudomonadati</taxon>
        <taxon>Planctomycetota</taxon>
        <taxon>Planctomycetia</taxon>
        <taxon>Gemmatales</taxon>
        <taxon>Gemmataceae</taxon>
        <taxon>Frigoriglobus</taxon>
    </lineage>
</organism>
<gene>
    <name evidence="1" type="ORF">FTUN_6679</name>
</gene>
<accession>A0A6M5Z100</accession>
<evidence type="ECO:0000313" key="1">
    <source>
        <dbReference type="EMBL" id="QJW99081.1"/>
    </source>
</evidence>
<dbReference type="AlphaFoldDB" id="A0A6M5Z100"/>
<dbReference type="EMBL" id="CP053452">
    <property type="protein sequence ID" value="QJW99081.1"/>
    <property type="molecule type" value="Genomic_DNA"/>
</dbReference>
<proteinExistence type="predicted"/>
<reference evidence="2" key="1">
    <citation type="submission" date="2020-05" db="EMBL/GenBank/DDBJ databases">
        <title>Frigoriglobus tundricola gen. nov., sp. nov., a psychrotolerant cellulolytic planctomycete of the family Gemmataceae with two divergent copies of 16S rRNA gene.</title>
        <authorList>
            <person name="Kulichevskaya I.S."/>
            <person name="Ivanova A.A."/>
            <person name="Naumoff D.G."/>
            <person name="Beletsky A.V."/>
            <person name="Rijpstra W.I.C."/>
            <person name="Sinninghe Damste J.S."/>
            <person name="Mardanov A.V."/>
            <person name="Ravin N.V."/>
            <person name="Dedysh S.N."/>
        </authorList>
    </citation>
    <scope>NUCLEOTIDE SEQUENCE [LARGE SCALE GENOMIC DNA]</scope>
    <source>
        <strain evidence="2">PL17</strain>
    </source>
</reference>
<sequence length="79" mass="8476">MALTIFARNNKGERGDALNRCQFATGPPVSACGEVTQHHLHCLALLAQDSLTEQHLAAWLSIVSAGAMRRTLPATRAHA</sequence>
<dbReference type="KEGG" id="ftj:FTUN_6679"/>
<dbReference type="Proteomes" id="UP000503447">
    <property type="component" value="Chromosome"/>
</dbReference>
<name>A0A6M5Z100_9BACT</name>
<protein>
    <submittedName>
        <fullName evidence="1">Uncharacterized protein</fullName>
    </submittedName>
</protein>
<keyword evidence="2" id="KW-1185">Reference proteome</keyword>
<evidence type="ECO:0000313" key="2">
    <source>
        <dbReference type="Proteomes" id="UP000503447"/>
    </source>
</evidence>